<dbReference type="PANTHER" id="PTHR42700:SF1">
    <property type="entry name" value="SULFATE ADENYLYLTRANSFERASE"/>
    <property type="match status" value="1"/>
</dbReference>
<dbReference type="KEGG" id="ddn:DND132_0613"/>
<dbReference type="InterPro" id="IPR059117">
    <property type="entry name" value="APS_kinase_dom"/>
</dbReference>
<dbReference type="GO" id="GO:0019379">
    <property type="term" value="P:sulfate assimilation, phosphoadenylyl sulfate reduction by phosphoadenylyl-sulfate reductase (thioredoxin)"/>
    <property type="evidence" value="ECO:0007669"/>
    <property type="project" value="TreeGrafter"/>
</dbReference>
<evidence type="ECO:0000313" key="3">
    <source>
        <dbReference type="EMBL" id="EGB13829.1"/>
    </source>
</evidence>
<dbReference type="RefSeq" id="WP_014321257.1">
    <property type="nucleotide sequence ID" value="NC_016803.1"/>
</dbReference>
<reference evidence="3 4" key="1">
    <citation type="journal article" date="2011" name="J. Bacteriol.">
        <title>Genome sequence of the mercury-methylating strain Desulfovibrio desulfuricans ND132.</title>
        <authorList>
            <person name="Brown S.D."/>
            <person name="Gilmour C.C."/>
            <person name="Kucken A.M."/>
            <person name="Wall J.D."/>
            <person name="Elias D.A."/>
            <person name="Brandt C.C."/>
            <person name="Podar M."/>
            <person name="Chertkov O."/>
            <person name="Held B."/>
            <person name="Bruce D.C."/>
            <person name="Detter J.C."/>
            <person name="Tapia R."/>
            <person name="Han C.S."/>
            <person name="Goodwin L.A."/>
            <person name="Cheng J.F."/>
            <person name="Pitluck S."/>
            <person name="Woyke T."/>
            <person name="Mikhailova N."/>
            <person name="Ivanova N.N."/>
            <person name="Han J."/>
            <person name="Lucas S."/>
            <person name="Lapidus A.L."/>
            <person name="Land M.L."/>
            <person name="Hauser L.J."/>
            <person name="Palumbo A.V."/>
        </authorList>
    </citation>
    <scope>NUCLEOTIDE SEQUENCE [LARGE SCALE GENOMIC DNA]</scope>
    <source>
        <strain evidence="3 4">ND132</strain>
    </source>
</reference>
<sequence>MAGSGGEGWAIWVVGLPGSGKSTLADGLRDALTARGVDVELLRMDERRKAYFPEPRYTREERETAYRLFAEEAARLVRRGRNVILDGSAYKAAMRRYARALIPRFAEVFVHCGLDTAMAREAGRPAGKVMADLYRKALERRKTGRDFEGLGEVIGVDVPFERDPGAEFVIDNTALTREETLGKTLHFLDTWLASV</sequence>
<dbReference type="Gene3D" id="3.40.50.300">
    <property type="entry name" value="P-loop containing nucleotide triphosphate hydrolases"/>
    <property type="match status" value="1"/>
</dbReference>
<dbReference type="HOGENOM" id="CLU_046932_2_3_7"/>
<dbReference type="AlphaFoldDB" id="F0JG81"/>
<dbReference type="eggNOG" id="COG0529">
    <property type="taxonomic scope" value="Bacteria"/>
</dbReference>
<dbReference type="InterPro" id="IPR050512">
    <property type="entry name" value="Sulf_AdTrans/APS_kinase"/>
</dbReference>
<protein>
    <submittedName>
        <fullName evidence="3">Putative adenylylsulfate kinase</fullName>
    </submittedName>
</protein>
<evidence type="ECO:0000259" key="2">
    <source>
        <dbReference type="Pfam" id="PF01583"/>
    </source>
</evidence>
<proteinExistence type="predicted"/>
<dbReference type="GO" id="GO:0016301">
    <property type="term" value="F:kinase activity"/>
    <property type="evidence" value="ECO:0007669"/>
    <property type="project" value="UniProtKB-KW"/>
</dbReference>
<dbReference type="OrthoDB" id="9804504at2"/>
<organism evidence="3 4">
    <name type="scientific">Pseudodesulfovibrio mercurii</name>
    <dbReference type="NCBI Taxonomy" id="641491"/>
    <lineage>
        <taxon>Bacteria</taxon>
        <taxon>Pseudomonadati</taxon>
        <taxon>Thermodesulfobacteriota</taxon>
        <taxon>Desulfovibrionia</taxon>
        <taxon>Desulfovibrionales</taxon>
        <taxon>Desulfovibrionaceae</taxon>
    </lineage>
</organism>
<keyword evidence="1" id="KW-0808">Transferase</keyword>
<gene>
    <name evidence="3" type="ORF">DND132_0613</name>
</gene>
<dbReference type="PANTHER" id="PTHR42700">
    <property type="entry name" value="SULFATE ADENYLYLTRANSFERASE"/>
    <property type="match status" value="1"/>
</dbReference>
<dbReference type="InterPro" id="IPR027417">
    <property type="entry name" value="P-loop_NTPase"/>
</dbReference>
<dbReference type="SMR" id="F0JG81"/>
<dbReference type="Pfam" id="PF01583">
    <property type="entry name" value="APS_kinase"/>
    <property type="match status" value="1"/>
</dbReference>
<evidence type="ECO:0000256" key="1">
    <source>
        <dbReference type="ARBA" id="ARBA00022679"/>
    </source>
</evidence>
<dbReference type="STRING" id="641491.DND132_0613"/>
<dbReference type="Proteomes" id="UP000007845">
    <property type="component" value="Chromosome"/>
</dbReference>
<dbReference type="EMBL" id="CP003220">
    <property type="protein sequence ID" value="EGB13829.1"/>
    <property type="molecule type" value="Genomic_DNA"/>
</dbReference>
<keyword evidence="4" id="KW-1185">Reference proteome</keyword>
<evidence type="ECO:0000313" key="4">
    <source>
        <dbReference type="Proteomes" id="UP000007845"/>
    </source>
</evidence>
<name>F0JG81_9BACT</name>
<feature type="domain" description="APS kinase" evidence="2">
    <location>
        <begin position="8"/>
        <end position="139"/>
    </location>
</feature>
<dbReference type="GO" id="GO:0010134">
    <property type="term" value="P:sulfate assimilation via adenylyl sulfate reduction"/>
    <property type="evidence" value="ECO:0007669"/>
    <property type="project" value="TreeGrafter"/>
</dbReference>
<accession>F0JG81</accession>
<dbReference type="GO" id="GO:0004781">
    <property type="term" value="F:sulfate adenylyltransferase (ATP) activity"/>
    <property type="evidence" value="ECO:0007669"/>
    <property type="project" value="TreeGrafter"/>
</dbReference>
<dbReference type="GO" id="GO:0005737">
    <property type="term" value="C:cytoplasm"/>
    <property type="evidence" value="ECO:0007669"/>
    <property type="project" value="TreeGrafter"/>
</dbReference>
<dbReference type="SUPFAM" id="SSF52540">
    <property type="entry name" value="P-loop containing nucleoside triphosphate hydrolases"/>
    <property type="match status" value="1"/>
</dbReference>
<keyword evidence="3" id="KW-0418">Kinase</keyword>